<dbReference type="GO" id="GO:0005524">
    <property type="term" value="F:ATP binding"/>
    <property type="evidence" value="ECO:0007669"/>
    <property type="project" value="UniProtKB-UniRule"/>
</dbReference>
<reference evidence="3 4" key="1">
    <citation type="submission" date="2020-04" db="EMBL/GenBank/DDBJ databases">
        <title>Gordonia sp. nov. TBRC 11910.</title>
        <authorList>
            <person name="Suriyachadkun C."/>
        </authorList>
    </citation>
    <scope>NUCLEOTIDE SEQUENCE [LARGE SCALE GENOMIC DNA]</scope>
    <source>
        <strain evidence="3 4">TBRC 11910</strain>
    </source>
</reference>
<keyword evidence="4" id="KW-1185">Reference proteome</keyword>
<dbReference type="GO" id="GO:0046872">
    <property type="term" value="F:metal ion binding"/>
    <property type="evidence" value="ECO:0007669"/>
    <property type="project" value="InterPro"/>
</dbReference>
<dbReference type="Gene3D" id="3.30.470.20">
    <property type="entry name" value="ATP-grasp fold, B domain"/>
    <property type="match status" value="1"/>
</dbReference>
<dbReference type="AlphaFoldDB" id="A0A848KVF3"/>
<feature type="domain" description="ATP-grasp" evidence="2">
    <location>
        <begin position="123"/>
        <end position="301"/>
    </location>
</feature>
<dbReference type="EMBL" id="JABBNB010000014">
    <property type="protein sequence ID" value="NMO02520.1"/>
    <property type="molecule type" value="Genomic_DNA"/>
</dbReference>
<dbReference type="InterPro" id="IPR011761">
    <property type="entry name" value="ATP-grasp"/>
</dbReference>
<dbReference type="PROSITE" id="PS50975">
    <property type="entry name" value="ATP_GRASP"/>
    <property type="match status" value="1"/>
</dbReference>
<protein>
    <submittedName>
        <fullName evidence="3">Carboxylate--amine ligase</fullName>
    </submittedName>
</protein>
<evidence type="ECO:0000313" key="4">
    <source>
        <dbReference type="Proteomes" id="UP000550729"/>
    </source>
</evidence>
<accession>A0A848KVF3</accession>
<keyword evidence="1" id="KW-0067">ATP-binding</keyword>
<organism evidence="3 4">
    <name type="scientific">Gordonia asplenii</name>
    <dbReference type="NCBI Taxonomy" id="2725283"/>
    <lineage>
        <taxon>Bacteria</taxon>
        <taxon>Bacillati</taxon>
        <taxon>Actinomycetota</taxon>
        <taxon>Actinomycetes</taxon>
        <taxon>Mycobacteriales</taxon>
        <taxon>Gordoniaceae</taxon>
        <taxon>Gordonia</taxon>
    </lineage>
</organism>
<dbReference type="RefSeq" id="WP_170195018.1">
    <property type="nucleotide sequence ID" value="NZ_JABBNB010000014.1"/>
</dbReference>
<keyword evidence="3" id="KW-0436">Ligase</keyword>
<evidence type="ECO:0000256" key="1">
    <source>
        <dbReference type="PROSITE-ProRule" id="PRU00409"/>
    </source>
</evidence>
<evidence type="ECO:0000313" key="3">
    <source>
        <dbReference type="EMBL" id="NMO02520.1"/>
    </source>
</evidence>
<gene>
    <name evidence="3" type="ORF">HH308_14990</name>
</gene>
<name>A0A848KVF3_9ACTN</name>
<comment type="caution">
    <text evidence="3">The sequence shown here is derived from an EMBL/GenBank/DDBJ whole genome shotgun (WGS) entry which is preliminary data.</text>
</comment>
<dbReference type="Proteomes" id="UP000550729">
    <property type="component" value="Unassembled WGS sequence"/>
</dbReference>
<proteinExistence type="predicted"/>
<sequence length="394" mass="44313">MHTSEGKHVLITFARSFLTLELSRLMAAAGHRVTVVDSISITVSRYSKATSKFIKVPPPKFEPQAYCRKLSQIVVDEGVDLVIPIHEETDILAMMVGLFDPSVKLFLTDFATLDTLHNKVSFQRKLDEMGLPTLGFASVSNDAELAAVDFGAPFALKQSYSRGSQNIYKVVPGQPLPSPVYEDGNEWLAQEWTSGTSYCTYSICHEGRIYAHATYPVRYAIDGKSCLTFTETRHPGIFDWVTKIVAETNFTGQIGFDFIDNPDDGLRCIECNPRATSGIMMFREHNRVDRAFFGDNVDAAGNVELIEPDPDVDKMIGVGMLLYGWRKEAYPDNTLRGFTKEFRRAQDVITRKGDERPAVMLVPSYAAILRTCMKYKVGLAEAFMHDHEWDGRRY</sequence>
<evidence type="ECO:0000259" key="2">
    <source>
        <dbReference type="PROSITE" id="PS50975"/>
    </source>
</evidence>
<dbReference type="GO" id="GO:0016874">
    <property type="term" value="F:ligase activity"/>
    <property type="evidence" value="ECO:0007669"/>
    <property type="project" value="UniProtKB-KW"/>
</dbReference>
<keyword evidence="1" id="KW-0547">Nucleotide-binding</keyword>
<dbReference type="Gene3D" id="3.40.50.20">
    <property type="match status" value="1"/>
</dbReference>
<dbReference type="SUPFAM" id="SSF56059">
    <property type="entry name" value="Glutathione synthetase ATP-binding domain-like"/>
    <property type="match status" value="1"/>
</dbReference>